<dbReference type="Gene3D" id="1.10.287.660">
    <property type="entry name" value="Helix hairpin bin"/>
    <property type="match status" value="1"/>
</dbReference>
<comment type="similarity">
    <text evidence="2 9">Belongs to the WRB/GET1 family.</text>
</comment>
<evidence type="ECO:0000256" key="9">
    <source>
        <dbReference type="HAMAP-Rule" id="MF_03113"/>
    </source>
</evidence>
<evidence type="ECO:0000313" key="12">
    <source>
        <dbReference type="Proteomes" id="UP001345013"/>
    </source>
</evidence>
<proteinExistence type="inferred from homology"/>
<accession>A0ABR0KC70</accession>
<keyword evidence="6 9" id="KW-1133">Transmembrane helix</keyword>
<sequence>MISIFALVLLIQTLLFIVNAVGAKTINEVLWQFSARLPLNSSKDAQDQLGLRREVLRLKKEMNAVSAQDNFAKWAKIRREHDKAMAAHDQKASDVSAHRNSFDTKANVARWIMTSGMQMFLQFWHAKTPVFTYPTGWLPWPVEWILAFPRCPYGAVSINVWSMTCGTVIALIGNELLGVAQKPPAVTDKQKMAMGAEKQKS</sequence>
<dbReference type="EMBL" id="JAVRRG010000044">
    <property type="protein sequence ID" value="KAK5093351.1"/>
    <property type="molecule type" value="Genomic_DNA"/>
</dbReference>
<reference evidence="11 12" key="1">
    <citation type="submission" date="2023-08" db="EMBL/GenBank/DDBJ databases">
        <title>Black Yeasts Isolated from many extreme environments.</title>
        <authorList>
            <person name="Coleine C."/>
            <person name="Stajich J.E."/>
            <person name="Selbmann L."/>
        </authorList>
    </citation>
    <scope>NUCLEOTIDE SEQUENCE [LARGE SCALE GENOMIC DNA]</scope>
    <source>
        <strain evidence="11 12">CCFEE 5885</strain>
    </source>
</reference>
<evidence type="ECO:0000256" key="7">
    <source>
        <dbReference type="ARBA" id="ARBA00023054"/>
    </source>
</evidence>
<dbReference type="InterPro" id="IPR029012">
    <property type="entry name" value="Helix_hairpin_bin_sf"/>
</dbReference>
<feature type="topological domain" description="Cytoplasmic" evidence="9">
    <location>
        <begin position="173"/>
        <end position="201"/>
    </location>
</feature>
<organism evidence="11 12">
    <name type="scientific">Lithohypha guttulata</name>
    <dbReference type="NCBI Taxonomy" id="1690604"/>
    <lineage>
        <taxon>Eukaryota</taxon>
        <taxon>Fungi</taxon>
        <taxon>Dikarya</taxon>
        <taxon>Ascomycota</taxon>
        <taxon>Pezizomycotina</taxon>
        <taxon>Eurotiomycetes</taxon>
        <taxon>Chaetothyriomycetidae</taxon>
        <taxon>Chaetothyriales</taxon>
        <taxon>Trichomeriaceae</taxon>
        <taxon>Lithohypha</taxon>
    </lineage>
</organism>
<feature type="chain" id="PRO_5046027058" evidence="10">
    <location>
        <begin position="24"/>
        <end position="201"/>
    </location>
</feature>
<dbReference type="InterPro" id="IPR027538">
    <property type="entry name" value="Get1_fungi"/>
</dbReference>
<protein>
    <submittedName>
        <fullName evidence="11">GET complex subunit get1</fullName>
    </submittedName>
</protein>
<evidence type="ECO:0000256" key="2">
    <source>
        <dbReference type="ARBA" id="ARBA00010799"/>
    </source>
</evidence>
<dbReference type="Pfam" id="PF04420">
    <property type="entry name" value="CHD5"/>
    <property type="match status" value="1"/>
</dbReference>
<keyword evidence="3 9" id="KW-0813">Transport</keyword>
<keyword evidence="10" id="KW-0732">Signal</keyword>
<dbReference type="Proteomes" id="UP001345013">
    <property type="component" value="Unassembled WGS sequence"/>
</dbReference>
<comment type="caution">
    <text evidence="11">The sequence shown here is derived from an EMBL/GenBank/DDBJ whole genome shotgun (WGS) entry which is preliminary data.</text>
</comment>
<keyword evidence="7" id="KW-0175">Coiled coil</keyword>
<dbReference type="PANTHER" id="PTHR42650">
    <property type="entry name" value="TAIL-ANCHORED PROTEIN INSERTION RECEPTOR WRB"/>
    <property type="match status" value="1"/>
</dbReference>
<keyword evidence="4 9" id="KW-0812">Transmembrane</keyword>
<evidence type="ECO:0000256" key="1">
    <source>
        <dbReference type="ARBA" id="ARBA00004477"/>
    </source>
</evidence>
<evidence type="ECO:0000256" key="4">
    <source>
        <dbReference type="ARBA" id="ARBA00022692"/>
    </source>
</evidence>
<keyword evidence="5 9" id="KW-0256">Endoplasmic reticulum</keyword>
<gene>
    <name evidence="9 11" type="primary">GET1</name>
    <name evidence="11" type="ORF">LTR24_004339</name>
</gene>
<evidence type="ECO:0000256" key="3">
    <source>
        <dbReference type="ARBA" id="ARBA00022448"/>
    </source>
</evidence>
<feature type="signal peptide" evidence="10">
    <location>
        <begin position="1"/>
        <end position="23"/>
    </location>
</feature>
<dbReference type="PANTHER" id="PTHR42650:SF1">
    <property type="entry name" value="GUIDED ENTRY OF TAIL-ANCHORED PROTEINS FACTOR 1"/>
    <property type="match status" value="1"/>
</dbReference>
<comment type="subcellular location">
    <subcellularLocation>
        <location evidence="1">Endoplasmic reticulum membrane</location>
        <topology evidence="1">Multi-pass membrane protein</topology>
    </subcellularLocation>
</comment>
<keyword evidence="8 9" id="KW-0472">Membrane</keyword>
<feature type="topological domain" description="Lumenal" evidence="9">
    <location>
        <begin position="1"/>
        <end position="4"/>
    </location>
</feature>
<name>A0ABR0KC70_9EURO</name>
<dbReference type="InterPro" id="IPR028945">
    <property type="entry name" value="Get1"/>
</dbReference>
<evidence type="ECO:0000256" key="6">
    <source>
        <dbReference type="ARBA" id="ARBA00022989"/>
    </source>
</evidence>
<evidence type="ECO:0000256" key="8">
    <source>
        <dbReference type="ARBA" id="ARBA00023136"/>
    </source>
</evidence>
<evidence type="ECO:0000256" key="5">
    <source>
        <dbReference type="ARBA" id="ARBA00022824"/>
    </source>
</evidence>
<comment type="caution">
    <text evidence="9">Lacks conserved residue(s) required for the propagation of feature annotation.</text>
</comment>
<dbReference type="HAMAP" id="MF_03113">
    <property type="entry name" value="Get1"/>
    <property type="match status" value="1"/>
</dbReference>
<evidence type="ECO:0000313" key="11">
    <source>
        <dbReference type="EMBL" id="KAK5093351.1"/>
    </source>
</evidence>
<keyword evidence="12" id="KW-1185">Reference proteome</keyword>
<evidence type="ECO:0000256" key="10">
    <source>
        <dbReference type="SAM" id="SignalP"/>
    </source>
</evidence>